<evidence type="ECO:0000313" key="12">
    <source>
        <dbReference type="Proteomes" id="UP001150925"/>
    </source>
</evidence>
<keyword evidence="3 8" id="KW-0547">Nucleotide-binding</keyword>
<dbReference type="SMART" id="SM00242">
    <property type="entry name" value="MYSc"/>
    <property type="match status" value="1"/>
</dbReference>
<evidence type="ECO:0000313" key="11">
    <source>
        <dbReference type="EMBL" id="KAJ1960431.1"/>
    </source>
</evidence>
<feature type="binding site" evidence="8">
    <location>
        <begin position="326"/>
        <end position="333"/>
    </location>
    <ligand>
        <name>ATP</name>
        <dbReference type="ChEBI" id="CHEBI:30616"/>
    </ligand>
</feature>
<dbReference type="PROSITE" id="PS51456">
    <property type="entry name" value="MYOSIN_MOTOR"/>
    <property type="match status" value="1"/>
</dbReference>
<comment type="caution">
    <text evidence="8">Lacks conserved residue(s) required for the propagation of feature annotation.</text>
</comment>
<proteinExistence type="inferred from homology"/>
<evidence type="ECO:0000256" key="7">
    <source>
        <dbReference type="ARBA" id="ARBA00023203"/>
    </source>
</evidence>
<dbReference type="FunFam" id="1.10.10.820:FF:000001">
    <property type="entry name" value="Myosin heavy chain"/>
    <property type="match status" value="1"/>
</dbReference>
<dbReference type="Gene3D" id="1.10.10.820">
    <property type="match status" value="1"/>
</dbReference>
<organism evidence="11 12">
    <name type="scientific">Dispira parvispora</name>
    <dbReference type="NCBI Taxonomy" id="1520584"/>
    <lineage>
        <taxon>Eukaryota</taxon>
        <taxon>Fungi</taxon>
        <taxon>Fungi incertae sedis</taxon>
        <taxon>Zoopagomycota</taxon>
        <taxon>Kickxellomycotina</taxon>
        <taxon>Dimargaritomycetes</taxon>
        <taxon>Dimargaritales</taxon>
        <taxon>Dimargaritaceae</taxon>
        <taxon>Dispira</taxon>
    </lineage>
</organism>
<dbReference type="GO" id="GO:0000146">
    <property type="term" value="F:microfilament motor activity"/>
    <property type="evidence" value="ECO:0007669"/>
    <property type="project" value="TreeGrafter"/>
</dbReference>
<evidence type="ECO:0000256" key="4">
    <source>
        <dbReference type="ARBA" id="ARBA00022840"/>
    </source>
</evidence>
<evidence type="ECO:0000256" key="5">
    <source>
        <dbReference type="ARBA" id="ARBA00023123"/>
    </source>
</evidence>
<dbReference type="GO" id="GO:0007015">
    <property type="term" value="P:actin filament organization"/>
    <property type="evidence" value="ECO:0007669"/>
    <property type="project" value="TreeGrafter"/>
</dbReference>
<dbReference type="GO" id="GO:0016459">
    <property type="term" value="C:myosin complex"/>
    <property type="evidence" value="ECO:0007669"/>
    <property type="project" value="UniProtKB-KW"/>
</dbReference>
<keyword evidence="2" id="KW-0728">SH3 domain</keyword>
<dbReference type="SUPFAM" id="SSF52540">
    <property type="entry name" value="P-loop containing nucleoside triphosphate hydrolases"/>
    <property type="match status" value="1"/>
</dbReference>
<dbReference type="GO" id="GO:0006897">
    <property type="term" value="P:endocytosis"/>
    <property type="evidence" value="ECO:0007669"/>
    <property type="project" value="TreeGrafter"/>
</dbReference>
<evidence type="ECO:0000256" key="8">
    <source>
        <dbReference type="PROSITE-ProRule" id="PRU00782"/>
    </source>
</evidence>
<dbReference type="GO" id="GO:0005886">
    <property type="term" value="C:plasma membrane"/>
    <property type="evidence" value="ECO:0007669"/>
    <property type="project" value="TreeGrafter"/>
</dbReference>
<dbReference type="PANTHER" id="PTHR13140:SF837">
    <property type="entry name" value="MYOSIN-3-RELATED"/>
    <property type="match status" value="1"/>
</dbReference>
<name>A0A9W8AMT2_9FUNG</name>
<dbReference type="PANTHER" id="PTHR13140">
    <property type="entry name" value="MYOSIN"/>
    <property type="match status" value="1"/>
</dbReference>
<evidence type="ECO:0000256" key="1">
    <source>
        <dbReference type="ARBA" id="ARBA00008314"/>
    </source>
</evidence>
<keyword evidence="7 8" id="KW-0009">Actin-binding</keyword>
<dbReference type="Proteomes" id="UP001150925">
    <property type="component" value="Unassembled WGS sequence"/>
</dbReference>
<reference evidence="11" key="1">
    <citation type="submission" date="2022-07" db="EMBL/GenBank/DDBJ databases">
        <title>Phylogenomic reconstructions and comparative analyses of Kickxellomycotina fungi.</title>
        <authorList>
            <person name="Reynolds N.K."/>
            <person name="Stajich J.E."/>
            <person name="Barry K."/>
            <person name="Grigoriev I.V."/>
            <person name="Crous P."/>
            <person name="Smith M.E."/>
        </authorList>
    </citation>
    <scope>NUCLEOTIDE SEQUENCE</scope>
    <source>
        <strain evidence="11">RSA 1196</strain>
    </source>
</reference>
<dbReference type="InterPro" id="IPR036961">
    <property type="entry name" value="Kinesin_motor_dom_sf"/>
</dbReference>
<feature type="region of interest" description="Disordered" evidence="9">
    <location>
        <begin position="1"/>
        <end position="101"/>
    </location>
</feature>
<keyword evidence="6 8" id="KW-0505">Motor protein</keyword>
<dbReference type="Pfam" id="PF00063">
    <property type="entry name" value="Myosin_head"/>
    <property type="match status" value="1"/>
</dbReference>
<feature type="non-terminal residue" evidence="11">
    <location>
        <position position="1"/>
    </location>
</feature>
<sequence length="699" mass="78231">MITGCFMPRRKKANSTPAIRHTSRDHRVQVGRSYGLSSPPPYLGPVEYTGTPVMRETVQSPGTPRGLSSSSYPTQPTTPVRLASPPKLVPSTHKTSPLLLDGEEGYSQSFIRSTMPRPMGSPLVAPSPPALSRMQHRSGPSPFLSPKTGKSQDQLNGSQITLHDGSAQETVIPPLHTKHSAWSLSTYQMDNDNYIQPPKRSWRSSYEVWYTSSVFIMRMKKADWSEGVKKKQAGVSDMTLLSKITNEAISDNLRKRFENNDIYTYIGHVLISVNPFRDLGIYTDQILQNYQGKNRLELPPHVFAIAEAAYRNMTGYKENQCVIISGESGAGKTEAAKKIMHYIAAVSGGGQSSSIQKVKEMVLATNPLLESFGCAKTLRNNNSSRHGKYLEIQFNPQGQPIGANITNYLLEKGRVVSQIRNERSFHIFYQLCKAAPQNYRDSYGLSGPENFYYISHSGCLDVDTINDHQDYQETIAAMNVIGLSSDEQDHIHRMLAAILWLGNAQFEEGDDGKAFVADSSVVEFIAYLLEVDCQLLNKVLTSRTIETQRGGRRGSTYEVPLNKVQATAVRDAYAKTIYDRMFDWIVTRINAAMRPQQDPAFTIGVLDIYGFEIFDHNSFEQLCINYVNEKLQQIFIQLTLKAEQEEYVREKIKWTPIDYFNNKVVCDLIEERRPPGIFAAMNDACAVAHADSGAADSSL</sequence>
<dbReference type="GO" id="GO:0051286">
    <property type="term" value="C:cell tip"/>
    <property type="evidence" value="ECO:0007669"/>
    <property type="project" value="TreeGrafter"/>
</dbReference>
<protein>
    <submittedName>
        <fullName evidence="11">Class II myosin</fullName>
    </submittedName>
</protein>
<dbReference type="FunFam" id="1.20.120.720:FF:000015">
    <property type="entry name" value="Myosin I"/>
    <property type="match status" value="1"/>
</dbReference>
<dbReference type="OrthoDB" id="6108017at2759"/>
<keyword evidence="5 8" id="KW-0518">Myosin</keyword>
<dbReference type="FunFam" id="3.40.850.10:FF:000101">
    <property type="entry name" value="Slow myosin heavy chain 2"/>
    <property type="match status" value="1"/>
</dbReference>
<feature type="domain" description="Myosin motor" evidence="10">
    <location>
        <begin position="233"/>
        <end position="699"/>
    </location>
</feature>
<feature type="compositionally biased region" description="Low complexity" evidence="9">
    <location>
        <begin position="68"/>
        <end position="79"/>
    </location>
</feature>
<dbReference type="GO" id="GO:0005524">
    <property type="term" value="F:ATP binding"/>
    <property type="evidence" value="ECO:0007669"/>
    <property type="project" value="UniProtKB-UniRule"/>
</dbReference>
<evidence type="ECO:0000256" key="3">
    <source>
        <dbReference type="ARBA" id="ARBA00022741"/>
    </source>
</evidence>
<evidence type="ECO:0000256" key="9">
    <source>
        <dbReference type="SAM" id="MobiDB-lite"/>
    </source>
</evidence>
<dbReference type="Gene3D" id="1.20.58.530">
    <property type="match status" value="1"/>
</dbReference>
<evidence type="ECO:0000256" key="6">
    <source>
        <dbReference type="ARBA" id="ARBA00023175"/>
    </source>
</evidence>
<dbReference type="GO" id="GO:0030479">
    <property type="term" value="C:actin cortical patch"/>
    <property type="evidence" value="ECO:0007669"/>
    <property type="project" value="TreeGrafter"/>
</dbReference>
<dbReference type="Gene3D" id="3.40.850.10">
    <property type="entry name" value="Kinesin motor domain"/>
    <property type="match status" value="1"/>
</dbReference>
<evidence type="ECO:0000259" key="10">
    <source>
        <dbReference type="PROSITE" id="PS51456"/>
    </source>
</evidence>
<keyword evidence="4 8" id="KW-0067">ATP-binding</keyword>
<comment type="similarity">
    <text evidence="1 8">Belongs to the TRAFAC class myosin-kinesin ATPase superfamily. Myosin family.</text>
</comment>
<dbReference type="InterPro" id="IPR001609">
    <property type="entry name" value="Myosin_head_motor_dom-like"/>
</dbReference>
<dbReference type="GO" id="GO:0051666">
    <property type="term" value="P:actin cortical patch localization"/>
    <property type="evidence" value="ECO:0007669"/>
    <property type="project" value="TreeGrafter"/>
</dbReference>
<comment type="caution">
    <text evidence="11">The sequence shown here is derived from an EMBL/GenBank/DDBJ whole genome shotgun (WGS) entry which is preliminary data.</text>
</comment>
<gene>
    <name evidence="11" type="primary">MYO1_2</name>
    <name evidence="11" type="ORF">IWQ62_004237</name>
</gene>
<keyword evidence="12" id="KW-1185">Reference proteome</keyword>
<dbReference type="EMBL" id="JANBPY010001343">
    <property type="protein sequence ID" value="KAJ1960431.1"/>
    <property type="molecule type" value="Genomic_DNA"/>
</dbReference>
<dbReference type="PRINTS" id="PR00193">
    <property type="entry name" value="MYOSINHEAVY"/>
</dbReference>
<dbReference type="GO" id="GO:0051015">
    <property type="term" value="F:actin filament binding"/>
    <property type="evidence" value="ECO:0007669"/>
    <property type="project" value="TreeGrafter"/>
</dbReference>
<dbReference type="Gene3D" id="1.20.120.720">
    <property type="entry name" value="Myosin VI head, motor domain, U50 subdomain"/>
    <property type="match status" value="1"/>
</dbReference>
<feature type="region of interest" description="Disordered" evidence="9">
    <location>
        <begin position="114"/>
        <end position="157"/>
    </location>
</feature>
<evidence type="ECO:0000256" key="2">
    <source>
        <dbReference type="ARBA" id="ARBA00022443"/>
    </source>
</evidence>
<feature type="compositionally biased region" description="Polar residues" evidence="9">
    <location>
        <begin position="148"/>
        <end position="157"/>
    </location>
</feature>
<dbReference type="AlphaFoldDB" id="A0A9W8AMT2"/>
<accession>A0A9W8AMT2</accession>
<dbReference type="InterPro" id="IPR027417">
    <property type="entry name" value="P-loop_NTPase"/>
</dbReference>